<evidence type="ECO:0008006" key="4">
    <source>
        <dbReference type="Google" id="ProtNLM"/>
    </source>
</evidence>
<protein>
    <recommendedName>
        <fullName evidence="4">Questionable protein</fullName>
    </recommendedName>
</protein>
<evidence type="ECO:0000313" key="2">
    <source>
        <dbReference type="EMBL" id="KAL0466901.1"/>
    </source>
</evidence>
<feature type="region of interest" description="Disordered" evidence="1">
    <location>
        <begin position="1"/>
        <end position="35"/>
    </location>
</feature>
<dbReference type="Proteomes" id="UP001451303">
    <property type="component" value="Unassembled WGS sequence"/>
</dbReference>
<sequence>MAACQIRVRPQGRMSSPSTGDDSQPHEHENTSKQRGKVIARYLAGGAHLLWFANQYVLESACNRTNSVSLRKPQTEGLNDYSSNPNPEKHTGHLFIRSSHVDTPGPVPPHLTLISTSPTTPVADVHRICH</sequence>
<feature type="compositionally biased region" description="Polar residues" evidence="1">
    <location>
        <begin position="13"/>
        <end position="22"/>
    </location>
</feature>
<reference evidence="2 3" key="1">
    <citation type="submission" date="2023-09" db="EMBL/GenBank/DDBJ databases">
        <title>Multi-omics analysis of a traditional fermented food reveals byproduct-associated fungal strains for waste-to-food upcycling.</title>
        <authorList>
            <consortium name="Lawrence Berkeley National Laboratory"/>
            <person name="Rekdal V.M."/>
            <person name="Villalobos-Escobedo J.M."/>
            <person name="Rodriguez-Valeron N."/>
            <person name="Garcia M.O."/>
            <person name="Vasquez D.P."/>
            <person name="Damayanti I."/>
            <person name="Sorensen P.M."/>
            <person name="Baidoo E.E."/>
            <person name="De Carvalho A.C."/>
            <person name="Riley R."/>
            <person name="Lipzen A."/>
            <person name="He G."/>
            <person name="Yan M."/>
            <person name="Haridas S."/>
            <person name="Daum C."/>
            <person name="Yoshinaga Y."/>
            <person name="Ng V."/>
            <person name="Grigoriev I.V."/>
            <person name="Munk R."/>
            <person name="Nuraida L."/>
            <person name="Wijaya C.H."/>
            <person name="Morales P.-C."/>
            <person name="Keasling J.D."/>
        </authorList>
    </citation>
    <scope>NUCLEOTIDE SEQUENCE [LARGE SCALE GENOMIC DNA]</scope>
    <source>
        <strain evidence="2 3">FGSC 2613</strain>
    </source>
</reference>
<accession>A0ABR3D2H1</accession>
<evidence type="ECO:0000256" key="1">
    <source>
        <dbReference type="SAM" id="MobiDB-lite"/>
    </source>
</evidence>
<evidence type="ECO:0000313" key="3">
    <source>
        <dbReference type="Proteomes" id="UP001451303"/>
    </source>
</evidence>
<organism evidence="2 3">
    <name type="scientific">Neurospora intermedia</name>
    <dbReference type="NCBI Taxonomy" id="5142"/>
    <lineage>
        <taxon>Eukaryota</taxon>
        <taxon>Fungi</taxon>
        <taxon>Dikarya</taxon>
        <taxon>Ascomycota</taxon>
        <taxon>Pezizomycotina</taxon>
        <taxon>Sordariomycetes</taxon>
        <taxon>Sordariomycetidae</taxon>
        <taxon>Sordariales</taxon>
        <taxon>Sordariaceae</taxon>
        <taxon>Neurospora</taxon>
    </lineage>
</organism>
<proteinExistence type="predicted"/>
<feature type="compositionally biased region" description="Basic and acidic residues" evidence="1">
    <location>
        <begin position="23"/>
        <end position="32"/>
    </location>
</feature>
<keyword evidence="3" id="KW-1185">Reference proteome</keyword>
<dbReference type="EMBL" id="JAVLET010000011">
    <property type="protein sequence ID" value="KAL0466901.1"/>
    <property type="molecule type" value="Genomic_DNA"/>
</dbReference>
<gene>
    <name evidence="2" type="ORF">QR685DRAFT_449978</name>
</gene>
<name>A0ABR3D2H1_NEUIN</name>
<feature type="region of interest" description="Disordered" evidence="1">
    <location>
        <begin position="73"/>
        <end position="92"/>
    </location>
</feature>
<feature type="compositionally biased region" description="Polar residues" evidence="1">
    <location>
        <begin position="76"/>
        <end position="86"/>
    </location>
</feature>
<comment type="caution">
    <text evidence="2">The sequence shown here is derived from an EMBL/GenBank/DDBJ whole genome shotgun (WGS) entry which is preliminary data.</text>
</comment>